<feature type="region of interest" description="Disordered" evidence="1">
    <location>
        <begin position="57"/>
        <end position="131"/>
    </location>
</feature>
<feature type="compositionally biased region" description="Basic residues" evidence="1">
    <location>
        <begin position="166"/>
        <end position="180"/>
    </location>
</feature>
<dbReference type="PANTHER" id="PTHR11669:SF25">
    <property type="entry name" value="OS02G0704966 PROTEIN"/>
    <property type="match status" value="1"/>
</dbReference>
<reference evidence="2" key="1">
    <citation type="submission" date="2020-03" db="EMBL/GenBank/DDBJ databases">
        <title>A high-quality chromosome-level genome assembly of a woody plant with both climbing and erect habits, Rhamnella rubrinervis.</title>
        <authorList>
            <person name="Lu Z."/>
            <person name="Yang Y."/>
            <person name="Zhu X."/>
            <person name="Sun Y."/>
        </authorList>
    </citation>
    <scope>NUCLEOTIDE SEQUENCE</scope>
    <source>
        <strain evidence="2">BYM</strain>
        <tissue evidence="2">Leaf</tissue>
    </source>
</reference>
<name>A0A8K0E849_9ROSA</name>
<dbReference type="Proteomes" id="UP000796880">
    <property type="component" value="Unassembled WGS sequence"/>
</dbReference>
<feature type="region of interest" description="Disordered" evidence="1">
    <location>
        <begin position="146"/>
        <end position="189"/>
    </location>
</feature>
<dbReference type="EMBL" id="VOIH02000008">
    <property type="protein sequence ID" value="KAF3441090.1"/>
    <property type="molecule type" value="Genomic_DNA"/>
</dbReference>
<dbReference type="AlphaFoldDB" id="A0A8K0E849"/>
<evidence type="ECO:0008006" key="4">
    <source>
        <dbReference type="Google" id="ProtNLM"/>
    </source>
</evidence>
<feature type="compositionally biased region" description="Basic residues" evidence="1">
    <location>
        <begin position="1"/>
        <end position="12"/>
    </location>
</feature>
<sequence>MDRPPRHGRTPKRSGYEPSDTETDFQESPWHDHGKKNEALVSQGRIVEFDLTRNTSPLNLSRRHSSRFEFDISSPRKNSTVSPARRRHNSKSPYKPRRDDNDVYSPLPASGYIGKISPSSKSERWTPYRPGIEGNYLDEDEIIKSNRKHKQRTPQPQFLEVSKGTKPNHKRSVTAPRHRLRDQDQQNSFGHTWRIGQTTTSALSKGMAQKQIEAPHVRAPSIGELNEMVANAKLSRVPEFNASNFESTDSIATGDIFFSREYSVVALPKSVLARTGTTESLFVPKPKIISQRDSASHLRSSGPNNFEQNARGIPSSIGLSQTTITSSTAISRQSSGRLSNGSSRMSDVSVRTTESMRKFTDNRRKSQPEKWFGCLRKGSFRRSKSPEDRPIDEAAYIEKAFVVESLKRFWADKYQPVSLNGFTCHKQEAQLLKQLVSNGFCPHILLKGPTGSGKKALAMAVLQEIYGDACWNISHDLRYFQIQENRPKQVVVPITSSAHHLELNVYLETNAMYALLGLVREISKDYAIPPEISNANFKSNYKVIVLYDVDKAAENLQHLIKWILDCYTDACKLILCCEDDADIIDSVKNRCQVIKVNPPVTQEIMEILIQVARKEDFDLPVSFAAKIATKSKQNLRKGIMALEACKAHNYPFVDDQPIQLGWEEVLIELAAEVLSDPSHKRLFFIRERFQKLLSDFVHPKLILQKLVEQFLKGIEAGLTRELYYWHAYYDKRLPSGTSALLKLEEFMVKFMSIYRKSCSNRQYM</sequence>
<feature type="compositionally biased region" description="Low complexity" evidence="1">
    <location>
        <begin position="320"/>
        <end position="335"/>
    </location>
</feature>
<proteinExistence type="predicted"/>
<dbReference type="GO" id="GO:0006261">
    <property type="term" value="P:DNA-templated DNA replication"/>
    <property type="evidence" value="ECO:0007669"/>
    <property type="project" value="TreeGrafter"/>
</dbReference>
<dbReference type="SUPFAM" id="SSF52540">
    <property type="entry name" value="P-loop containing nucleoside triphosphate hydrolases"/>
    <property type="match status" value="1"/>
</dbReference>
<feature type="compositionally biased region" description="Basic and acidic residues" evidence="1">
    <location>
        <begin position="29"/>
        <end position="38"/>
    </location>
</feature>
<feature type="region of interest" description="Disordered" evidence="1">
    <location>
        <begin position="292"/>
        <end position="365"/>
    </location>
</feature>
<dbReference type="Pfam" id="PF21960">
    <property type="entry name" value="RCF1-5-like_lid"/>
    <property type="match status" value="1"/>
</dbReference>
<feature type="compositionally biased region" description="Polar residues" evidence="1">
    <location>
        <begin position="336"/>
        <end position="353"/>
    </location>
</feature>
<feature type="region of interest" description="Disordered" evidence="1">
    <location>
        <begin position="1"/>
        <end position="39"/>
    </location>
</feature>
<keyword evidence="3" id="KW-1185">Reference proteome</keyword>
<dbReference type="Gene3D" id="1.20.272.10">
    <property type="match status" value="1"/>
</dbReference>
<evidence type="ECO:0000313" key="2">
    <source>
        <dbReference type="EMBL" id="KAF3441090.1"/>
    </source>
</evidence>
<dbReference type="GO" id="GO:0005634">
    <property type="term" value="C:nucleus"/>
    <property type="evidence" value="ECO:0007669"/>
    <property type="project" value="TreeGrafter"/>
</dbReference>
<feature type="compositionally biased region" description="Basic and acidic residues" evidence="1">
    <location>
        <begin position="354"/>
        <end position="365"/>
    </location>
</feature>
<organism evidence="2 3">
    <name type="scientific">Rhamnella rubrinervis</name>
    <dbReference type="NCBI Taxonomy" id="2594499"/>
    <lineage>
        <taxon>Eukaryota</taxon>
        <taxon>Viridiplantae</taxon>
        <taxon>Streptophyta</taxon>
        <taxon>Embryophyta</taxon>
        <taxon>Tracheophyta</taxon>
        <taxon>Spermatophyta</taxon>
        <taxon>Magnoliopsida</taxon>
        <taxon>eudicotyledons</taxon>
        <taxon>Gunneridae</taxon>
        <taxon>Pentapetalae</taxon>
        <taxon>rosids</taxon>
        <taxon>fabids</taxon>
        <taxon>Rosales</taxon>
        <taxon>Rhamnaceae</taxon>
        <taxon>rhamnoid group</taxon>
        <taxon>Rhamneae</taxon>
        <taxon>Rhamnella</taxon>
    </lineage>
</organism>
<evidence type="ECO:0000313" key="3">
    <source>
        <dbReference type="Proteomes" id="UP000796880"/>
    </source>
</evidence>
<dbReference type="Gene3D" id="1.10.8.60">
    <property type="match status" value="1"/>
</dbReference>
<dbReference type="FunFam" id="1.10.8.60:FF:000030">
    <property type="entry name" value="replication factor C subunit 3"/>
    <property type="match status" value="1"/>
</dbReference>
<dbReference type="PANTHER" id="PTHR11669">
    <property type="entry name" value="REPLICATION FACTOR C / DNA POLYMERASE III GAMMA-TAU SUBUNIT"/>
    <property type="match status" value="1"/>
</dbReference>
<feature type="compositionally biased region" description="Polar residues" evidence="1">
    <location>
        <begin position="292"/>
        <end position="308"/>
    </location>
</feature>
<dbReference type="OrthoDB" id="761538at2759"/>
<dbReference type="GO" id="GO:0006281">
    <property type="term" value="P:DNA repair"/>
    <property type="evidence" value="ECO:0007669"/>
    <property type="project" value="TreeGrafter"/>
</dbReference>
<dbReference type="SUPFAM" id="SSF48019">
    <property type="entry name" value="post-AAA+ oligomerization domain-like"/>
    <property type="match status" value="1"/>
</dbReference>
<evidence type="ECO:0000256" key="1">
    <source>
        <dbReference type="SAM" id="MobiDB-lite"/>
    </source>
</evidence>
<accession>A0A8K0E849</accession>
<dbReference type="Pfam" id="PF22534">
    <property type="entry name" value="RFC_C"/>
    <property type="match status" value="1"/>
</dbReference>
<dbReference type="GO" id="GO:0003677">
    <property type="term" value="F:DNA binding"/>
    <property type="evidence" value="ECO:0007669"/>
    <property type="project" value="InterPro"/>
</dbReference>
<dbReference type="InterPro" id="IPR027417">
    <property type="entry name" value="P-loop_NTPase"/>
</dbReference>
<dbReference type="GO" id="GO:0005663">
    <property type="term" value="C:DNA replication factor C complex"/>
    <property type="evidence" value="ECO:0007669"/>
    <property type="project" value="TreeGrafter"/>
</dbReference>
<dbReference type="InterPro" id="IPR008921">
    <property type="entry name" value="DNA_pol3_clamp-load_cplx_C"/>
</dbReference>
<dbReference type="InterPro" id="IPR050238">
    <property type="entry name" value="DNA_Rep/Repair_Clamp_Loader"/>
</dbReference>
<gene>
    <name evidence="2" type="ORF">FNV43_RR19376</name>
</gene>
<dbReference type="FunFam" id="3.40.50.300:FF:001503">
    <property type="entry name" value="Replication factor C subunit 3"/>
    <property type="match status" value="1"/>
</dbReference>
<dbReference type="Gene3D" id="3.40.50.300">
    <property type="entry name" value="P-loop containing nucleotide triphosphate hydrolases"/>
    <property type="match status" value="1"/>
</dbReference>
<protein>
    <recommendedName>
        <fullName evidence="4">Replication factor C subunit 3</fullName>
    </recommendedName>
</protein>
<dbReference type="GO" id="GO:0003689">
    <property type="term" value="F:DNA clamp loader activity"/>
    <property type="evidence" value="ECO:0007669"/>
    <property type="project" value="TreeGrafter"/>
</dbReference>
<comment type="caution">
    <text evidence="2">The sequence shown here is derived from an EMBL/GenBank/DDBJ whole genome shotgun (WGS) entry which is preliminary data.</text>
</comment>